<sequence>MSKVGARTSKLFLSLALVASTAPTAAFADTVEDDTSSDEDSLSDSYRKESAVQSEEAEDSAEEPNDPSEVVSGREDVPSKDTSSTEGASGSSSTLSGDELSKNDVLPEGNGQDVLSFNAEAAADASGATATSDAAVLRVASAVSILSHPRDAEGRDGETVTFSVSASGSGLTYQWQYSTDGGATWADSARRASAYPVSVAARKDGYLYRCVVADASGATATSDAAVLRVASAVSILSHPRDAEGRDGETVTFSVSASGSGLTYQWQYSTDGGATWADSARRASAYPVSVAARKDGYLYRCVVADASGATATSDAAVLRVASAVSILSHPRDAEGRDGETVTFSVSASGSGLTYQWQYSTDGGATWADSARRASAYPVSVAARKDGYLYRCVVADASGATATSDAAVLRVASAVSILSHPRDAEGRDGETVTFSVSASGSGLTYQWQYSTDGGATWADSARRASAYPVSVAARKDGYLYRCVVADASGATATSDAAVLRVASAVSILSHPRDAEGRDGETVTFSVSASGSGLTYQWQYSTDGGATWADSARRASAYPVSVAARKDGYLYRCVVADASGATATSDAAVLRVNTSSIRIIAQPNDWSCGEGDRFFFYVETEGSGLSYQWQISANNGLTWTDSSVRDNEYSSSASHAKNGYQYRCVVSNAAGERVESASAVLSVSNDFGIVEQPVGYVGQLGDVVRLSVQAGGIGTTYQWQMSDNGISDWVDVSSTVTSTQARMRLTLNPWTLGKCYRCVVTNEDGAQLFSDTVRVNLSSVGFVEYDSKKYYVMDDGTIAVGLHSMEKGCYYFSASGAMQTGFRNLDGTRYYFDEQTGAAITGFKVLESNGRTYYFDGANGTLSGLQRIDGSLYYLNSAGIVQYGLHTIEGKRYFFDDGGKAAHGFLQVGSAGQTYFFDDDGSAHAGWLDHEGSRYYFYPNGIMAHGITSVDGRHVYVDYETGRQETGLVEVGLNNYMLFSEDDGSASTGLREIEGALYYFSEAESTYSVALSGFREVGGSTYYFDPITKQALTGFIESNGSMYFFGQDHRMKTGLQTIDGSLCLFGSGGAMRYGLYEQDGNVYCFDRDSGKAVVGWYTSESGDSYYFSNTTFEALTGIQIIDGSLFYFTASGRQVEGLVAADDGFYYFGEGDQDVEGFRIVNGRTIYVGADHKILKGLQTIDSNLYLFSENGTLLTGFREVGGTRYYFDLESGIATTGFVTRENGLTYLFDGAHGAAKGWQTVDGKLYYASEYGILQYGRQQIDGDYYCFNAETGEAMTGWQITLTSSGNARKAYYDPQTYRAMTGLQSIDGATYCFDQDSGWMLTGRQTVGDVVCYFDLATGAVYTGWYEGENGSYYYDGINGLVKNSVRAIDGETYYFNEYGVCSTGARVVEGKTLYFDPQTAALKTGFVKLDGKTYYFDGSNGYLSGLQTIGNNEYYFSDGGSMRYGYYVVDGVKCYFDESGVRVFGPQLNSANGSYYMMSETQEGGVSSGVVSSGDVLYYANGNGVLQSGALSASATGLDYRSYFDGSTREQQFGLIPFTTSSGSAYTFYFQKDGCVEKASELDAIRLELEAAESSEGWSTVAGLSYHSHNGSFARGLETIDGSTYYFSNLSGAMLTGLRCVEGDRYYFSPESGEMQTSWVTIDGRQFYFDPTTGHQAIGLSEVDGSLYYLLPSGGFATGVVQVGEETYCFSASGPGSIMHEDGVRPGQSEKAGSWETDGQGTYYFDSCGVKVTGRQVIENKAYLFDEDGKLATGFNDELGSTFYYTEEGLAKGFKTIGGSTYYFDPGSGALVKGLRQISDKSYFFDENGIMRTGWILLENGAKCYLSETDGVLTGLQEIDGSTYWLGATGAMRTGIQTVEDDSGNSRVCYFDDSGKMQKGLVLTSAGVSYFDRATGARQVGWVETDGGEYYFDATTGYALKGLKIIDENYYYFDQETGQRQTGLVVHNGKIYCLMGDAAGDGLAHGLVEVDGNVYFFDENSGIAKTGYQMVDGEKYYFDPETGASIGGIHWAESEGAAYAFKQGGGYEVGLIDFEGSKYFFYPSSGKMVTGLLSIGSSLHYFSNEGKMLSNISFEFAGVTYLIDENGLVSVEGDSGVSAMIRFGIEKLGTPYEHESEKDEEDTSSTFSCSTFVSAALDARGVEVRATAYLQYYALTHNGYDVDLVDDLRDAQLTIAALLLHRSTLHCYSAPWQTATP</sequence>
<feature type="domain" description="Ig-like" evidence="5">
    <location>
        <begin position="411"/>
        <end position="497"/>
    </location>
</feature>
<dbReference type="PANTHER" id="PTHR13817">
    <property type="entry name" value="TITIN"/>
    <property type="match status" value="1"/>
</dbReference>
<dbReference type="InterPro" id="IPR036179">
    <property type="entry name" value="Ig-like_dom_sf"/>
</dbReference>
<dbReference type="PROSITE" id="PS51170">
    <property type="entry name" value="CW"/>
    <property type="match status" value="1"/>
</dbReference>
<protein>
    <recommendedName>
        <fullName evidence="5">Ig-like domain-containing protein</fullName>
    </recommendedName>
</protein>
<evidence type="ECO:0000256" key="2">
    <source>
        <dbReference type="PROSITE-ProRule" id="PRU00591"/>
    </source>
</evidence>
<dbReference type="SMART" id="SM00409">
    <property type="entry name" value="IG"/>
    <property type="match status" value="6"/>
</dbReference>
<dbReference type="InterPro" id="IPR007110">
    <property type="entry name" value="Ig-like_dom"/>
</dbReference>
<dbReference type="PANTHER" id="PTHR13817:SF73">
    <property type="entry name" value="FIBRONECTIN TYPE-III DOMAIN-CONTAINING PROTEIN"/>
    <property type="match status" value="1"/>
</dbReference>
<evidence type="ECO:0000313" key="6">
    <source>
        <dbReference type="EMBL" id="QOS67598.1"/>
    </source>
</evidence>
<feature type="repeat" description="Cell wall-binding" evidence="2">
    <location>
        <begin position="1405"/>
        <end position="1424"/>
    </location>
</feature>
<accession>A0A7M1ZW56</accession>
<dbReference type="SUPFAM" id="SSF48726">
    <property type="entry name" value="Immunoglobulin"/>
    <property type="match status" value="4"/>
</dbReference>
<dbReference type="Proteomes" id="UP000478463">
    <property type="component" value="Chromosome"/>
</dbReference>
<feature type="compositionally biased region" description="Low complexity" evidence="3">
    <location>
        <begin position="81"/>
        <end position="98"/>
    </location>
</feature>
<reference evidence="6 7" key="1">
    <citation type="submission" date="2020-10" db="EMBL/GenBank/DDBJ databases">
        <title>Eggerthella sp. nov., isolated from human feces.</title>
        <authorList>
            <person name="Yajun G."/>
        </authorList>
    </citation>
    <scope>NUCLEOTIDE SEQUENCE [LARGE SCALE GENOMIC DNA]</scope>
    <source>
        <strain evidence="6 7">HF-1101</strain>
    </source>
</reference>
<dbReference type="EMBL" id="CP063310">
    <property type="protein sequence ID" value="QOS67598.1"/>
    <property type="molecule type" value="Genomic_DNA"/>
</dbReference>
<dbReference type="Pfam" id="PF19127">
    <property type="entry name" value="Choline_bind_3"/>
    <property type="match status" value="3"/>
</dbReference>
<organism evidence="6 7">
    <name type="scientific">Eggerthella guodeyinii</name>
    <dbReference type="NCBI Taxonomy" id="2690837"/>
    <lineage>
        <taxon>Bacteria</taxon>
        <taxon>Bacillati</taxon>
        <taxon>Actinomycetota</taxon>
        <taxon>Coriobacteriia</taxon>
        <taxon>Eggerthellales</taxon>
        <taxon>Eggerthellaceae</taxon>
        <taxon>Eggerthella</taxon>
    </lineage>
</organism>
<dbReference type="PROSITE" id="PS50835">
    <property type="entry name" value="IG_LIKE"/>
    <property type="match status" value="5"/>
</dbReference>
<feature type="domain" description="Ig-like" evidence="5">
    <location>
        <begin position="141"/>
        <end position="227"/>
    </location>
</feature>
<evidence type="ECO:0000256" key="1">
    <source>
        <dbReference type="ARBA" id="ARBA00022737"/>
    </source>
</evidence>
<feature type="domain" description="Ig-like" evidence="5">
    <location>
        <begin position="321"/>
        <end position="407"/>
    </location>
</feature>
<feature type="compositionally biased region" description="Acidic residues" evidence="3">
    <location>
        <begin position="30"/>
        <end position="42"/>
    </location>
</feature>
<feature type="signal peptide" evidence="4">
    <location>
        <begin position="1"/>
        <end position="28"/>
    </location>
</feature>
<proteinExistence type="predicted"/>
<keyword evidence="4" id="KW-0732">Signal</keyword>
<feature type="compositionally biased region" description="Acidic residues" evidence="3">
    <location>
        <begin position="55"/>
        <end position="66"/>
    </location>
</feature>
<dbReference type="Gene3D" id="2.60.40.10">
    <property type="entry name" value="Immunoglobulins"/>
    <property type="match status" value="5"/>
</dbReference>
<feature type="region of interest" description="Disordered" evidence="3">
    <location>
        <begin position="23"/>
        <end position="111"/>
    </location>
</feature>
<dbReference type="RefSeq" id="WP_193666528.1">
    <property type="nucleotide sequence ID" value="NZ_CP063310.1"/>
</dbReference>
<feature type="domain" description="Ig-like" evidence="5">
    <location>
        <begin position="501"/>
        <end position="587"/>
    </location>
</feature>
<dbReference type="InterPro" id="IPR018337">
    <property type="entry name" value="Cell_wall/Cho-bd_repeat"/>
</dbReference>
<evidence type="ECO:0000259" key="5">
    <source>
        <dbReference type="PROSITE" id="PS50835"/>
    </source>
</evidence>
<gene>
    <name evidence="6" type="ORF">GS424_013925</name>
</gene>
<evidence type="ECO:0000256" key="3">
    <source>
        <dbReference type="SAM" id="MobiDB-lite"/>
    </source>
</evidence>
<dbReference type="InterPro" id="IPR003599">
    <property type="entry name" value="Ig_sub"/>
</dbReference>
<feature type="chain" id="PRO_5029445541" description="Ig-like domain-containing protein" evidence="4">
    <location>
        <begin position="29"/>
        <end position="2199"/>
    </location>
</feature>
<dbReference type="Gene3D" id="2.30.30.20">
    <property type="entry name" value="Aspartate carbamoyltransferase regulatory subunit, C-terminal domain"/>
    <property type="match status" value="1"/>
</dbReference>
<dbReference type="SUPFAM" id="SSF69360">
    <property type="entry name" value="Cell wall binding repeat"/>
    <property type="match status" value="8"/>
</dbReference>
<dbReference type="KEGG" id="egd:GS424_013925"/>
<evidence type="ECO:0000313" key="7">
    <source>
        <dbReference type="Proteomes" id="UP000478463"/>
    </source>
</evidence>
<dbReference type="Pfam" id="PF01473">
    <property type="entry name" value="Choline_bind_1"/>
    <property type="match status" value="1"/>
</dbReference>
<dbReference type="InterPro" id="IPR013783">
    <property type="entry name" value="Ig-like_fold"/>
</dbReference>
<name>A0A7M1ZW56_9ACTN</name>
<feature type="domain" description="Ig-like" evidence="5">
    <location>
        <begin position="231"/>
        <end position="317"/>
    </location>
</feature>
<dbReference type="Gene3D" id="2.10.270.10">
    <property type="entry name" value="Cholin Binding"/>
    <property type="match status" value="16"/>
</dbReference>
<evidence type="ECO:0000256" key="4">
    <source>
        <dbReference type="SAM" id="SignalP"/>
    </source>
</evidence>
<dbReference type="GO" id="GO:0005975">
    <property type="term" value="P:carbohydrate metabolic process"/>
    <property type="evidence" value="ECO:0007669"/>
    <property type="project" value="UniProtKB-ARBA"/>
</dbReference>
<dbReference type="InterPro" id="IPR050964">
    <property type="entry name" value="Striated_Muscle_Regulatory"/>
</dbReference>
<keyword evidence="1" id="KW-0677">Repeat</keyword>